<dbReference type="Gene3D" id="1.10.30.50">
    <property type="match status" value="1"/>
</dbReference>
<evidence type="ECO:0000313" key="2">
    <source>
        <dbReference type="Proteomes" id="UP001224622"/>
    </source>
</evidence>
<reference evidence="1" key="1">
    <citation type="submission" date="2023-08" db="EMBL/GenBank/DDBJ databases">
        <title>The Comparative Genomic Analysis of Yersiniaceae from Polar Regions.</title>
        <authorList>
            <person name="Goncharov A."/>
            <person name="Aslanov B."/>
            <person name="Kolodzhieva V."/>
            <person name="Azarov D."/>
            <person name="Mochov A."/>
            <person name="Lebedeva E."/>
        </authorList>
    </citation>
    <scope>NUCLEOTIDE SEQUENCE</scope>
    <source>
        <strain evidence="1">Vf</strain>
    </source>
</reference>
<dbReference type="Proteomes" id="UP001224622">
    <property type="component" value="Unassembled WGS sequence"/>
</dbReference>
<evidence type="ECO:0000313" key="1">
    <source>
        <dbReference type="EMBL" id="MDQ9130089.1"/>
    </source>
</evidence>
<gene>
    <name evidence="1" type="ORF">RDT67_27165</name>
</gene>
<sequence>MNPYLFNAEELTIITALQSKNLTSKEMWEDESVNDIKSRLKKHYITEQGQKCAYCKVELHTSHGMVWDAEHIIDKDSTPQWTFEPLNLCVSCKDCNQAKGNRAVTKSAFYKSFPNKTANYYIVHAHFDNYVDHIEVAVPGVTYRFKTEKGKATIDICGLLRYHEMGGRKDIDPILQAVLSYAADKQTPEALQAASSYILSHISKNSGFVE</sequence>
<accession>A0AAJ2DCB9</accession>
<dbReference type="RefSeq" id="WP_309048607.1">
    <property type="nucleotide sequence ID" value="NZ_JAVIGA010000051.1"/>
</dbReference>
<comment type="caution">
    <text evidence="1">The sequence shown here is derived from an EMBL/GenBank/DDBJ whole genome shotgun (WGS) entry which is preliminary data.</text>
</comment>
<evidence type="ECO:0008006" key="3">
    <source>
        <dbReference type="Google" id="ProtNLM"/>
    </source>
</evidence>
<proteinExistence type="predicted"/>
<organism evidence="1 2">
    <name type="scientific">Serratia fonticola</name>
    <dbReference type="NCBI Taxonomy" id="47917"/>
    <lineage>
        <taxon>Bacteria</taxon>
        <taxon>Pseudomonadati</taxon>
        <taxon>Pseudomonadota</taxon>
        <taxon>Gammaproteobacteria</taxon>
        <taxon>Enterobacterales</taxon>
        <taxon>Yersiniaceae</taxon>
        <taxon>Serratia</taxon>
    </lineage>
</organism>
<dbReference type="EMBL" id="JAVIGA010000051">
    <property type="protein sequence ID" value="MDQ9130089.1"/>
    <property type="molecule type" value="Genomic_DNA"/>
</dbReference>
<protein>
    <recommendedName>
        <fullName evidence="3">HNH endonuclease</fullName>
    </recommendedName>
</protein>
<name>A0AAJ2DCB9_SERFO</name>
<dbReference type="AlphaFoldDB" id="A0AAJ2DCB9"/>